<proteinExistence type="predicted"/>
<feature type="region of interest" description="Disordered" evidence="3">
    <location>
        <begin position="93"/>
        <end position="119"/>
    </location>
</feature>
<name>A0ABT0QYU4_9MICO</name>
<feature type="region of interest" description="Disordered" evidence="3">
    <location>
        <begin position="1"/>
        <end position="58"/>
    </location>
</feature>
<dbReference type="InterPro" id="IPR050248">
    <property type="entry name" value="Polysacc_deacetylase_ArnD"/>
</dbReference>
<evidence type="ECO:0000256" key="1">
    <source>
        <dbReference type="ARBA" id="ARBA00022723"/>
    </source>
</evidence>
<feature type="region of interest" description="Disordered" evidence="3">
    <location>
        <begin position="598"/>
        <end position="617"/>
    </location>
</feature>
<comment type="caution">
    <text evidence="6">The sequence shown here is derived from an EMBL/GenBank/DDBJ whole genome shotgun (WGS) entry which is preliminary data.</text>
</comment>
<feature type="domain" description="NodB homology" evidence="5">
    <location>
        <begin position="394"/>
        <end position="571"/>
    </location>
</feature>
<feature type="compositionally biased region" description="Gly residues" evidence="3">
    <location>
        <begin position="605"/>
        <end position="617"/>
    </location>
</feature>
<keyword evidence="4" id="KW-0812">Transmembrane</keyword>
<dbReference type="Gene3D" id="3.20.20.370">
    <property type="entry name" value="Glycoside hydrolase/deacetylase"/>
    <property type="match status" value="1"/>
</dbReference>
<dbReference type="Proteomes" id="UP001203761">
    <property type="component" value="Unassembled WGS sequence"/>
</dbReference>
<keyword evidence="2" id="KW-0378">Hydrolase</keyword>
<feature type="transmembrane region" description="Helical" evidence="4">
    <location>
        <begin position="62"/>
        <end position="84"/>
    </location>
</feature>
<evidence type="ECO:0000256" key="2">
    <source>
        <dbReference type="ARBA" id="ARBA00022801"/>
    </source>
</evidence>
<accession>A0ABT0QYU4</accession>
<organism evidence="6 7">
    <name type="scientific">Brachybacterium equifaecis</name>
    <dbReference type="NCBI Taxonomy" id="2910770"/>
    <lineage>
        <taxon>Bacteria</taxon>
        <taxon>Bacillati</taxon>
        <taxon>Actinomycetota</taxon>
        <taxon>Actinomycetes</taxon>
        <taxon>Micrococcales</taxon>
        <taxon>Dermabacteraceae</taxon>
        <taxon>Brachybacterium</taxon>
    </lineage>
</organism>
<dbReference type="RefSeq" id="WP_249736949.1">
    <property type="nucleotide sequence ID" value="NZ_JAKNCJ010000002.1"/>
</dbReference>
<evidence type="ECO:0000256" key="3">
    <source>
        <dbReference type="SAM" id="MobiDB-lite"/>
    </source>
</evidence>
<dbReference type="PANTHER" id="PTHR10587">
    <property type="entry name" value="GLYCOSYL TRANSFERASE-RELATED"/>
    <property type="match status" value="1"/>
</dbReference>
<keyword evidence="4" id="KW-0472">Membrane</keyword>
<dbReference type="EMBL" id="JAKNCJ010000002">
    <property type="protein sequence ID" value="MCL6422835.1"/>
    <property type="molecule type" value="Genomic_DNA"/>
</dbReference>
<feature type="compositionally biased region" description="Polar residues" evidence="3">
    <location>
        <begin position="40"/>
        <end position="49"/>
    </location>
</feature>
<evidence type="ECO:0000313" key="7">
    <source>
        <dbReference type="Proteomes" id="UP001203761"/>
    </source>
</evidence>
<evidence type="ECO:0000259" key="5">
    <source>
        <dbReference type="PROSITE" id="PS51677"/>
    </source>
</evidence>
<keyword evidence="1" id="KW-0479">Metal-binding</keyword>
<reference evidence="6" key="1">
    <citation type="submission" date="2022-02" db="EMBL/GenBank/DDBJ databases">
        <authorList>
            <person name="Lee M."/>
            <person name="Kim S.-J."/>
            <person name="Jung M.-Y."/>
        </authorList>
    </citation>
    <scope>NUCLEOTIDE SEQUENCE</scope>
    <source>
        <strain evidence="6">JHP9</strain>
    </source>
</reference>
<keyword evidence="7" id="KW-1185">Reference proteome</keyword>
<dbReference type="InterPro" id="IPR011330">
    <property type="entry name" value="Glyco_hydro/deAcase_b/a-brl"/>
</dbReference>
<dbReference type="SUPFAM" id="SSF88713">
    <property type="entry name" value="Glycoside hydrolase/deacetylase"/>
    <property type="match status" value="1"/>
</dbReference>
<feature type="compositionally biased region" description="Basic and acidic residues" evidence="3">
    <location>
        <begin position="18"/>
        <end position="32"/>
    </location>
</feature>
<dbReference type="InterPro" id="IPR002509">
    <property type="entry name" value="NODB_dom"/>
</dbReference>
<dbReference type="Pfam" id="PF01522">
    <property type="entry name" value="Polysacc_deac_1"/>
    <property type="match status" value="1"/>
</dbReference>
<sequence length="617" mass="63092">MSHDEYEGAHLPGNRGADGFDRGAEDAGRDLDAEVFGSEAQGSAGASTGRTERGPDRTGRRAVIAGGAVALAALGGGAAALMVVNRDRLPVIGGGSDGGGRAPSRTDATTAPPPPPPAEVARAAVAALPDQSALVPELATTDLSRTGMLVSFPRIPGARGLSEAIDIAAGKMLRERLFRGQSATLTAAGRVIASGSGVLGVLLDATDEQGPSASLLWYRAEGDRPFTSPALVRAESWGALRDAVLSAAAGVEGTDPEELRSLLQEQPRPFGNGPALLPQADGALQVLFPSASAGGSRGELVLTVPAATAASLLSEDGAAVQQALAAPAPFDPSLRTAPGDSHDGDALYVLPAEVDAPAPARVSEAPGPRTQLAPLVGDGVRPASVVAPDASRLRSVSLTLDDGPSPDLNARVRGDFAAAQAAATFFMIGQSVAEWPDAVAKTCADGHEISSHSWSHPQLTKLSADSLASQLQRTTDAIIEACGRVPFSMRPPYGARNGNVDDAAAALGQSVQIWDVDTLDWQSKSPQKIMGHVDSETRRGSLMLIHEIHPTSAEAIPMILDWFASNGYTTFTCAELGQNQMYAGCHYTRGLVHGHVVTGPTGSASEGGGASDGGGQG</sequence>
<dbReference type="PANTHER" id="PTHR10587:SF133">
    <property type="entry name" value="CHITIN DEACETYLASE 1-RELATED"/>
    <property type="match status" value="1"/>
</dbReference>
<protein>
    <submittedName>
        <fullName evidence="6">Polysaccharide deacetylase family protein</fullName>
    </submittedName>
</protein>
<evidence type="ECO:0000313" key="6">
    <source>
        <dbReference type="EMBL" id="MCL6422835.1"/>
    </source>
</evidence>
<keyword evidence="4" id="KW-1133">Transmembrane helix</keyword>
<dbReference type="PROSITE" id="PS51677">
    <property type="entry name" value="NODB"/>
    <property type="match status" value="1"/>
</dbReference>
<gene>
    <name evidence="6" type="ORF">Bequi_05450</name>
</gene>
<evidence type="ECO:0000256" key="4">
    <source>
        <dbReference type="SAM" id="Phobius"/>
    </source>
</evidence>